<proteinExistence type="predicted"/>
<dbReference type="Proteomes" id="UP000593758">
    <property type="component" value="Chromosome"/>
</dbReference>
<sequence>MADAAVPAIPGVDTGGEEPGTLRLAPEESHAFAVASIAEAATVTSDSDGDLWPTAWADDGALYSACGDGVGVDDGSGTASFGDIVVCRIDGDPATGVVIRRLAAERDVSPVWTDPSRYNSKPTGMVAVDGNADGRDELYLAVQDLRAGTGPDTFNEAPAAGIVRSDDYGRTWHLGPSGPAPMFTGRFTTVMFLDFGQSARHVTVLRTLVPHTDEDPSKFVYAYGIDHNWRTSYSAAVPDPVDLYLARVPIGSIQDRTSWQFCSGHGTSGPAWTAALEDAVPVLTDTRRVGTARPLPGAPAPIRGTRIAQGSIVYNPGLRRFLYSSWTEFTFELYESPTPWGPWKHALSHDFGPFPWRGPLWSQPRHGGYATTIPSKFLSEDGRMAWVQSNWFVGASTYGGSAYHFSLRPLRLDPMPDPLVPAVGTSGENLAHRPDAYPVVSSCRDGRLDVLRDGRVDRAEDSWNGLVRESDAWGYTWPITVRCDRVVLTSGPMDHGSGWFASTPVVEVRTARGWERVADAVVSPPYPCSEAATGRRTYEFTFSPRETTGVRIAGPAGGWGGYTAVAELAVLAPDEAPSASTCGSIR</sequence>
<dbReference type="RefSeq" id="WP_193495555.1">
    <property type="nucleotide sequence ID" value="NZ_CP063169.1"/>
</dbReference>
<dbReference type="EMBL" id="CP063169">
    <property type="protein sequence ID" value="QOR69281.1"/>
    <property type="molecule type" value="Genomic_DNA"/>
</dbReference>
<evidence type="ECO:0000313" key="3">
    <source>
        <dbReference type="Proteomes" id="UP000593758"/>
    </source>
</evidence>
<reference evidence="2 3" key="1">
    <citation type="submission" date="2020-10" db="EMBL/GenBank/DDBJ databases">
        <title>Haloactinobacterium sp. RN3S43, a bacterium isolated from saline soil.</title>
        <authorList>
            <person name="Sun J.-Q."/>
        </authorList>
    </citation>
    <scope>NUCLEOTIDE SEQUENCE [LARGE SCALE GENOMIC DNA]</scope>
    <source>
        <strain evidence="2 3">RN3S43</strain>
    </source>
</reference>
<dbReference type="KEGG" id="halt:IM660_11240"/>
<gene>
    <name evidence="2" type="ORF">IM660_11240</name>
</gene>
<evidence type="ECO:0000313" key="2">
    <source>
        <dbReference type="EMBL" id="QOR69281.1"/>
    </source>
</evidence>
<evidence type="ECO:0000256" key="1">
    <source>
        <dbReference type="SAM" id="MobiDB-lite"/>
    </source>
</evidence>
<accession>A0A7M1SPC0</accession>
<organism evidence="2 3">
    <name type="scientific">Ruania alkalisoli</name>
    <dbReference type="NCBI Taxonomy" id="2779775"/>
    <lineage>
        <taxon>Bacteria</taxon>
        <taxon>Bacillati</taxon>
        <taxon>Actinomycetota</taxon>
        <taxon>Actinomycetes</taxon>
        <taxon>Micrococcales</taxon>
        <taxon>Ruaniaceae</taxon>
        <taxon>Ruania</taxon>
    </lineage>
</organism>
<protein>
    <submittedName>
        <fullName evidence="2">DUF4185 domain-containing protein</fullName>
    </submittedName>
</protein>
<keyword evidence="3" id="KW-1185">Reference proteome</keyword>
<feature type="region of interest" description="Disordered" evidence="1">
    <location>
        <begin position="1"/>
        <end position="20"/>
    </location>
</feature>
<dbReference type="AlphaFoldDB" id="A0A7M1SPC0"/>
<name>A0A7M1SPC0_9MICO</name>